<feature type="transmembrane region" description="Helical" evidence="7">
    <location>
        <begin position="205"/>
        <end position="227"/>
    </location>
</feature>
<keyword evidence="6 7" id="KW-0472">Membrane</keyword>
<evidence type="ECO:0000313" key="10">
    <source>
        <dbReference type="Proteomes" id="UP000681414"/>
    </source>
</evidence>
<dbReference type="RefSeq" id="WP_213124897.1">
    <property type="nucleotide sequence ID" value="NZ_JAGYPG010000002.1"/>
</dbReference>
<keyword evidence="5 7" id="KW-1133">Transmembrane helix</keyword>
<evidence type="ECO:0000256" key="1">
    <source>
        <dbReference type="ARBA" id="ARBA00004651"/>
    </source>
</evidence>
<evidence type="ECO:0000256" key="2">
    <source>
        <dbReference type="ARBA" id="ARBA00022448"/>
    </source>
</evidence>
<dbReference type="PANTHER" id="PTHR30193">
    <property type="entry name" value="ABC TRANSPORTER PERMEASE PROTEIN"/>
    <property type="match status" value="1"/>
</dbReference>
<evidence type="ECO:0000256" key="7">
    <source>
        <dbReference type="RuleBase" id="RU363032"/>
    </source>
</evidence>
<comment type="caution">
    <text evidence="9">The sequence shown here is derived from an EMBL/GenBank/DDBJ whole genome shotgun (WGS) entry which is preliminary data.</text>
</comment>
<dbReference type="Proteomes" id="UP000681414">
    <property type="component" value="Unassembled WGS sequence"/>
</dbReference>
<dbReference type="SUPFAM" id="SSF161098">
    <property type="entry name" value="MetI-like"/>
    <property type="match status" value="1"/>
</dbReference>
<keyword evidence="4 7" id="KW-0812">Transmembrane</keyword>
<keyword evidence="2 7" id="KW-0813">Transport</keyword>
<dbReference type="PROSITE" id="PS50928">
    <property type="entry name" value="ABC_TM1"/>
    <property type="match status" value="1"/>
</dbReference>
<sequence>MQIFVKKLKEFRPIIFVLPALLFYIIFLINPIIKTIQFSFYSWDGASPVMKYIGFENYSKMLNDPIFWKSLSHNIYWIISTVVLPVSLGLILASLLSSKFIRGKIIFRLTYFMPVIVSLVAVGIIWNWIYHPDFGIINSFLRWIGLSNFAQPWLGNENTVLPALIVAGSWTYYGFCLVIFMAAMQGIDRSFYEAAKVEGANSIQSFFFVTIPLLKNTITLLILNSLIGSFKVFDIIYLMTKGGPFHSSEVIGTYMFNQAFTMNDVGYGAAISIALAFIIAICSVSYLRFAERNE</sequence>
<organism evidence="9 10">
    <name type="scientific">Lederbergia citri</name>
    <dbReference type="NCBI Taxonomy" id="2833580"/>
    <lineage>
        <taxon>Bacteria</taxon>
        <taxon>Bacillati</taxon>
        <taxon>Bacillota</taxon>
        <taxon>Bacilli</taxon>
        <taxon>Bacillales</taxon>
        <taxon>Bacillaceae</taxon>
        <taxon>Lederbergia</taxon>
    </lineage>
</organism>
<evidence type="ECO:0000256" key="6">
    <source>
        <dbReference type="ARBA" id="ARBA00023136"/>
    </source>
</evidence>
<proteinExistence type="inferred from homology"/>
<dbReference type="GO" id="GO:0055085">
    <property type="term" value="P:transmembrane transport"/>
    <property type="evidence" value="ECO:0007669"/>
    <property type="project" value="InterPro"/>
</dbReference>
<feature type="transmembrane region" description="Helical" evidence="7">
    <location>
        <begin position="265"/>
        <end position="287"/>
    </location>
</feature>
<feature type="transmembrane region" description="Helical" evidence="7">
    <location>
        <begin position="160"/>
        <end position="184"/>
    </location>
</feature>
<feature type="transmembrane region" description="Helical" evidence="7">
    <location>
        <begin position="75"/>
        <end position="97"/>
    </location>
</feature>
<comment type="subcellular location">
    <subcellularLocation>
        <location evidence="1 7">Cell membrane</location>
        <topology evidence="1 7">Multi-pass membrane protein</topology>
    </subcellularLocation>
</comment>
<feature type="transmembrane region" description="Helical" evidence="7">
    <location>
        <begin position="109"/>
        <end position="129"/>
    </location>
</feature>
<dbReference type="InterPro" id="IPR035906">
    <property type="entry name" value="MetI-like_sf"/>
</dbReference>
<dbReference type="EMBL" id="JAGYPG010000002">
    <property type="protein sequence ID" value="MBS4195699.1"/>
    <property type="molecule type" value="Genomic_DNA"/>
</dbReference>
<evidence type="ECO:0000256" key="4">
    <source>
        <dbReference type="ARBA" id="ARBA00022692"/>
    </source>
</evidence>
<dbReference type="InterPro" id="IPR000515">
    <property type="entry name" value="MetI-like"/>
</dbReference>
<dbReference type="GO" id="GO:0005886">
    <property type="term" value="C:plasma membrane"/>
    <property type="evidence" value="ECO:0007669"/>
    <property type="project" value="UniProtKB-SubCell"/>
</dbReference>
<keyword evidence="10" id="KW-1185">Reference proteome</keyword>
<protein>
    <submittedName>
        <fullName evidence="9">Sugar ABC transporter permease</fullName>
    </submittedName>
</protein>
<evidence type="ECO:0000256" key="3">
    <source>
        <dbReference type="ARBA" id="ARBA00022475"/>
    </source>
</evidence>
<feature type="transmembrane region" description="Helical" evidence="7">
    <location>
        <begin position="12"/>
        <end position="33"/>
    </location>
</feature>
<name>A0A942TG11_9BACI</name>
<dbReference type="AlphaFoldDB" id="A0A942TG11"/>
<dbReference type="PANTHER" id="PTHR30193:SF37">
    <property type="entry name" value="INNER MEMBRANE ABC TRANSPORTER PERMEASE PROTEIN YCJO"/>
    <property type="match status" value="1"/>
</dbReference>
<feature type="domain" description="ABC transmembrane type-1" evidence="8">
    <location>
        <begin position="71"/>
        <end position="288"/>
    </location>
</feature>
<keyword evidence="3" id="KW-1003">Cell membrane</keyword>
<accession>A0A942TG11</accession>
<dbReference type="CDD" id="cd06261">
    <property type="entry name" value="TM_PBP2"/>
    <property type="match status" value="1"/>
</dbReference>
<dbReference type="Gene3D" id="1.10.3720.10">
    <property type="entry name" value="MetI-like"/>
    <property type="match status" value="1"/>
</dbReference>
<comment type="similarity">
    <text evidence="7">Belongs to the binding-protein-dependent transport system permease family.</text>
</comment>
<reference evidence="9 10" key="1">
    <citation type="submission" date="2021-05" db="EMBL/GenBank/DDBJ databases">
        <title>Novel Bacillus species.</title>
        <authorList>
            <person name="Liu G."/>
        </authorList>
    </citation>
    <scope>NUCLEOTIDE SEQUENCE [LARGE SCALE GENOMIC DNA]</scope>
    <source>
        <strain evidence="10">FJAT-49780</strain>
    </source>
</reference>
<evidence type="ECO:0000259" key="8">
    <source>
        <dbReference type="PROSITE" id="PS50928"/>
    </source>
</evidence>
<evidence type="ECO:0000313" key="9">
    <source>
        <dbReference type="EMBL" id="MBS4195699.1"/>
    </source>
</evidence>
<gene>
    <name evidence="9" type="ORF">KHA97_11580</name>
</gene>
<dbReference type="InterPro" id="IPR051393">
    <property type="entry name" value="ABC_transporter_permease"/>
</dbReference>
<dbReference type="Pfam" id="PF00528">
    <property type="entry name" value="BPD_transp_1"/>
    <property type="match status" value="1"/>
</dbReference>
<evidence type="ECO:0000256" key="5">
    <source>
        <dbReference type="ARBA" id="ARBA00022989"/>
    </source>
</evidence>